<dbReference type="NCBIfam" id="NF001208">
    <property type="entry name" value="PRK00174.1"/>
    <property type="match status" value="1"/>
</dbReference>
<evidence type="ECO:0000313" key="11">
    <source>
        <dbReference type="EMBL" id="GGN91910.1"/>
    </source>
</evidence>
<dbReference type="Pfam" id="PF00501">
    <property type="entry name" value="AMP-binding"/>
    <property type="match status" value="1"/>
</dbReference>
<evidence type="ECO:0000256" key="4">
    <source>
        <dbReference type="ARBA" id="ARBA00022741"/>
    </source>
</evidence>
<dbReference type="InterPro" id="IPR042099">
    <property type="entry name" value="ANL_N_sf"/>
</dbReference>
<evidence type="ECO:0000256" key="7">
    <source>
        <dbReference type="SAM" id="MobiDB-lite"/>
    </source>
</evidence>
<comment type="similarity">
    <text evidence="1">Belongs to the ATP-dependent AMP-binding enzyme family.</text>
</comment>
<name>A0A830GKE5_9EURY</name>
<dbReference type="InterPro" id="IPR011904">
    <property type="entry name" value="Ac_CoA_lig"/>
</dbReference>
<proteinExistence type="inferred from homology"/>
<evidence type="ECO:0000259" key="10">
    <source>
        <dbReference type="Pfam" id="PF16177"/>
    </source>
</evidence>
<reference evidence="11" key="2">
    <citation type="submission" date="2020-09" db="EMBL/GenBank/DDBJ databases">
        <authorList>
            <person name="Sun Q."/>
            <person name="Ohkuma M."/>
        </authorList>
    </citation>
    <scope>NUCLEOTIDE SEQUENCE</scope>
    <source>
        <strain evidence="11">JCM 17820</strain>
    </source>
</reference>
<feature type="region of interest" description="Disordered" evidence="7">
    <location>
        <begin position="624"/>
        <end position="647"/>
    </location>
</feature>
<dbReference type="InterPro" id="IPR000873">
    <property type="entry name" value="AMP-dep_synth/lig_dom"/>
</dbReference>
<organism evidence="11 12">
    <name type="scientific">Haloarcula pellucida</name>
    <dbReference type="NCBI Taxonomy" id="1427151"/>
    <lineage>
        <taxon>Archaea</taxon>
        <taxon>Methanobacteriati</taxon>
        <taxon>Methanobacteriota</taxon>
        <taxon>Stenosarchaea group</taxon>
        <taxon>Halobacteria</taxon>
        <taxon>Halobacteriales</taxon>
        <taxon>Haloarculaceae</taxon>
        <taxon>Haloarcula</taxon>
    </lineage>
</organism>
<feature type="region of interest" description="Disordered" evidence="7">
    <location>
        <begin position="1"/>
        <end position="21"/>
    </location>
</feature>
<dbReference type="Gene3D" id="3.40.50.12780">
    <property type="entry name" value="N-terminal domain of ligase-like"/>
    <property type="match status" value="1"/>
</dbReference>
<evidence type="ECO:0000256" key="1">
    <source>
        <dbReference type="ARBA" id="ARBA00006432"/>
    </source>
</evidence>
<dbReference type="PANTHER" id="PTHR24095">
    <property type="entry name" value="ACETYL-COENZYME A SYNTHETASE"/>
    <property type="match status" value="1"/>
</dbReference>
<dbReference type="Proteomes" id="UP000605784">
    <property type="component" value="Unassembled WGS sequence"/>
</dbReference>
<keyword evidence="5" id="KW-0067">ATP-binding</keyword>
<keyword evidence="4" id="KW-0547">Nucleotide-binding</keyword>
<sequence length="647" mass="70732">MTGGDGSGRDTALDERPAIDPPEWFVEQANVADPSVYETFEREWPDCWDRAADLLDWTDPYDEVFRGGDVPPFEWFPGGRLNAAYNCIDRHLPERKNQLALIWEGHLGESRTYTYRELHREVNAVAAALREKGVSEDDVVTVYLPMVPELPVVMLACVRLGVVHNVVFAGFSADALAERMERTGSEMLVTCDGYYRRGSAVAQKNKADNARIAVEQDVSVVVLDILSRDVHLGDGYYDYDELRAAHDGETVAPVSRDASDTLFRIYTSGTTGEPKAVDHTTGGYLAHVAWTSQSVLDIKPEDTYWCSADIGWITGHSYIVYGPLALGTTAVLYNGTPDHPEKDRVWEIVDRYAVDVFYTAPTAVRTFMKWGEEYPERHDLSSLRLLGTVGEPIDERAWRWYREHIGGGECPVVDTWWQTETGAILVSTLPGVDAMKPGAAGRPLPGIETSVVDPAGEAVDVDEAGELVVTRPWPGMPSDLRTGEGWGAAATCGDEWRYYPEDGASVDVDGYVTVLGRVDDAINVAGRRFSTMELESAITGVEGVAEAAVVGASHETAGTALYAYVSPEGGYTEADLRGRIESAVEDAIGGVATPETVVFTPDLPKTRSGKVMRRLLTAVANDEELGDTSALRNPEILGELQSATPDR</sequence>
<dbReference type="RefSeq" id="WP_188996149.1">
    <property type="nucleotide sequence ID" value="NZ_BMOU01000002.1"/>
</dbReference>
<dbReference type="NCBIfam" id="TIGR02188">
    <property type="entry name" value="Ac_CoA_lig_AcsA"/>
    <property type="match status" value="1"/>
</dbReference>
<evidence type="ECO:0000256" key="5">
    <source>
        <dbReference type="ARBA" id="ARBA00022840"/>
    </source>
</evidence>
<evidence type="ECO:0000256" key="3">
    <source>
        <dbReference type="ARBA" id="ARBA00022598"/>
    </source>
</evidence>
<dbReference type="InterPro" id="IPR032387">
    <property type="entry name" value="ACAS_N"/>
</dbReference>
<dbReference type="AlphaFoldDB" id="A0A830GKE5"/>
<protein>
    <recommendedName>
        <fullName evidence="2 6">Acetate--CoA ligase</fullName>
        <ecNumber evidence="2 6">6.2.1.1</ecNumber>
    </recommendedName>
</protein>
<dbReference type="Pfam" id="PF13193">
    <property type="entry name" value="AMP-binding_C"/>
    <property type="match status" value="1"/>
</dbReference>
<keyword evidence="3" id="KW-0436">Ligase</keyword>
<dbReference type="InterPro" id="IPR025110">
    <property type="entry name" value="AMP-bd_C"/>
</dbReference>
<dbReference type="SUPFAM" id="SSF56801">
    <property type="entry name" value="Acetyl-CoA synthetase-like"/>
    <property type="match status" value="1"/>
</dbReference>
<feature type="domain" description="AMP-binding enzyme C-terminal" evidence="9">
    <location>
        <begin position="533"/>
        <end position="610"/>
    </location>
</feature>
<feature type="compositionally biased region" description="Basic and acidic residues" evidence="7">
    <location>
        <begin position="7"/>
        <end position="18"/>
    </location>
</feature>
<feature type="domain" description="Acetyl-coenzyme A synthetase N-terminal" evidence="10">
    <location>
        <begin position="36"/>
        <end position="87"/>
    </location>
</feature>
<dbReference type="EC" id="6.2.1.1" evidence="2 6"/>
<dbReference type="GO" id="GO:0003987">
    <property type="term" value="F:acetate-CoA ligase activity"/>
    <property type="evidence" value="ECO:0007669"/>
    <property type="project" value="UniProtKB-UniRule"/>
</dbReference>
<dbReference type="InterPro" id="IPR045851">
    <property type="entry name" value="AMP-bd_C_sf"/>
</dbReference>
<evidence type="ECO:0000259" key="9">
    <source>
        <dbReference type="Pfam" id="PF13193"/>
    </source>
</evidence>
<dbReference type="PANTHER" id="PTHR24095:SF14">
    <property type="entry name" value="ACETYL-COENZYME A SYNTHETASE 1"/>
    <property type="match status" value="1"/>
</dbReference>
<evidence type="ECO:0000256" key="2">
    <source>
        <dbReference type="ARBA" id="ARBA00013275"/>
    </source>
</evidence>
<dbReference type="GO" id="GO:0019427">
    <property type="term" value="P:acetyl-CoA biosynthetic process from acetate"/>
    <property type="evidence" value="ECO:0007669"/>
    <property type="project" value="UniProtKB-UniRule"/>
</dbReference>
<evidence type="ECO:0000256" key="6">
    <source>
        <dbReference type="NCBIfam" id="TIGR02188"/>
    </source>
</evidence>
<comment type="caution">
    <text evidence="11">The sequence shown here is derived from an EMBL/GenBank/DDBJ whole genome shotgun (WGS) entry which is preliminary data.</text>
</comment>
<evidence type="ECO:0000259" key="8">
    <source>
        <dbReference type="Pfam" id="PF00501"/>
    </source>
</evidence>
<dbReference type="Pfam" id="PF16177">
    <property type="entry name" value="ACAS_N"/>
    <property type="match status" value="1"/>
</dbReference>
<dbReference type="GO" id="GO:0016208">
    <property type="term" value="F:AMP binding"/>
    <property type="evidence" value="ECO:0007669"/>
    <property type="project" value="InterPro"/>
</dbReference>
<dbReference type="Gene3D" id="3.30.300.30">
    <property type="match status" value="1"/>
</dbReference>
<dbReference type="GO" id="GO:0005524">
    <property type="term" value="F:ATP binding"/>
    <property type="evidence" value="ECO:0007669"/>
    <property type="project" value="UniProtKB-KW"/>
</dbReference>
<keyword evidence="12" id="KW-1185">Reference proteome</keyword>
<accession>A0A830GKE5</accession>
<dbReference type="EMBL" id="BMOU01000002">
    <property type="protein sequence ID" value="GGN91910.1"/>
    <property type="molecule type" value="Genomic_DNA"/>
</dbReference>
<reference evidence="11" key="1">
    <citation type="journal article" date="2014" name="Int. J. Syst. Evol. Microbiol.">
        <title>Complete genome sequence of Corynebacterium casei LMG S-19264T (=DSM 44701T), isolated from a smear-ripened cheese.</title>
        <authorList>
            <consortium name="US DOE Joint Genome Institute (JGI-PGF)"/>
            <person name="Walter F."/>
            <person name="Albersmeier A."/>
            <person name="Kalinowski J."/>
            <person name="Ruckert C."/>
        </authorList>
    </citation>
    <scope>NUCLEOTIDE SEQUENCE</scope>
    <source>
        <strain evidence="11">JCM 17820</strain>
    </source>
</reference>
<feature type="domain" description="AMP-dependent synthetase/ligase" evidence="8">
    <location>
        <begin position="91"/>
        <end position="473"/>
    </location>
</feature>
<evidence type="ECO:0000313" key="12">
    <source>
        <dbReference type="Proteomes" id="UP000605784"/>
    </source>
</evidence>
<gene>
    <name evidence="11" type="ORF">GCM10009030_15490</name>
</gene>